<organism evidence="2 3">
    <name type="scientific">Phaseolus angularis</name>
    <name type="common">Azuki bean</name>
    <name type="synonym">Vigna angularis</name>
    <dbReference type="NCBI Taxonomy" id="3914"/>
    <lineage>
        <taxon>Eukaryota</taxon>
        <taxon>Viridiplantae</taxon>
        <taxon>Streptophyta</taxon>
        <taxon>Embryophyta</taxon>
        <taxon>Tracheophyta</taxon>
        <taxon>Spermatophyta</taxon>
        <taxon>Magnoliopsida</taxon>
        <taxon>eudicotyledons</taxon>
        <taxon>Gunneridae</taxon>
        <taxon>Pentapetalae</taxon>
        <taxon>rosids</taxon>
        <taxon>fabids</taxon>
        <taxon>Fabales</taxon>
        <taxon>Fabaceae</taxon>
        <taxon>Papilionoideae</taxon>
        <taxon>50 kb inversion clade</taxon>
        <taxon>NPAAA clade</taxon>
        <taxon>indigoferoid/millettioid clade</taxon>
        <taxon>Phaseoleae</taxon>
        <taxon>Vigna</taxon>
    </lineage>
</organism>
<dbReference type="EMBL" id="CM003371">
    <property type="protein sequence ID" value="KOM33107.1"/>
    <property type="molecule type" value="Genomic_DNA"/>
</dbReference>
<evidence type="ECO:0000313" key="2">
    <source>
        <dbReference type="EMBL" id="KOM33107.1"/>
    </source>
</evidence>
<sequence>MLSLLFYLSCKLLYGFELESLASPNTVWFEDEPDGSWWACDIRALTRAGSDAGARGMVQGAQTRSGSWQLRVEGVHGRIEHTPE</sequence>
<evidence type="ECO:0008006" key="4">
    <source>
        <dbReference type="Google" id="ProtNLM"/>
    </source>
</evidence>
<evidence type="ECO:0000256" key="1">
    <source>
        <dbReference type="SAM" id="SignalP"/>
    </source>
</evidence>
<accession>A0A0L9TRQ6</accession>
<dbReference type="Gramene" id="KOM33107">
    <property type="protein sequence ID" value="KOM33107"/>
    <property type="gene ID" value="LR48_Vigan01g266300"/>
</dbReference>
<feature type="chain" id="PRO_5013311716" description="Secreted protein" evidence="1">
    <location>
        <begin position="16"/>
        <end position="84"/>
    </location>
</feature>
<keyword evidence="1" id="KW-0732">Signal</keyword>
<dbReference type="AlphaFoldDB" id="A0A0L9TRQ6"/>
<gene>
    <name evidence="2" type="ORF">LR48_Vigan01g266300</name>
</gene>
<feature type="signal peptide" evidence="1">
    <location>
        <begin position="1"/>
        <end position="15"/>
    </location>
</feature>
<protein>
    <recommendedName>
        <fullName evidence="4">Secreted protein</fullName>
    </recommendedName>
</protein>
<evidence type="ECO:0000313" key="3">
    <source>
        <dbReference type="Proteomes" id="UP000053144"/>
    </source>
</evidence>
<name>A0A0L9TRQ6_PHAAN</name>
<reference evidence="3" key="1">
    <citation type="journal article" date="2015" name="Proc. Natl. Acad. Sci. U.S.A.">
        <title>Genome sequencing of adzuki bean (Vigna angularis) provides insight into high starch and low fat accumulation and domestication.</title>
        <authorList>
            <person name="Yang K."/>
            <person name="Tian Z."/>
            <person name="Chen C."/>
            <person name="Luo L."/>
            <person name="Zhao B."/>
            <person name="Wang Z."/>
            <person name="Yu L."/>
            <person name="Li Y."/>
            <person name="Sun Y."/>
            <person name="Li W."/>
            <person name="Chen Y."/>
            <person name="Li Y."/>
            <person name="Zhang Y."/>
            <person name="Ai D."/>
            <person name="Zhao J."/>
            <person name="Shang C."/>
            <person name="Ma Y."/>
            <person name="Wu B."/>
            <person name="Wang M."/>
            <person name="Gao L."/>
            <person name="Sun D."/>
            <person name="Zhang P."/>
            <person name="Guo F."/>
            <person name="Wang W."/>
            <person name="Li Y."/>
            <person name="Wang J."/>
            <person name="Varshney R.K."/>
            <person name="Wang J."/>
            <person name="Ling H.Q."/>
            <person name="Wan P."/>
        </authorList>
    </citation>
    <scope>NUCLEOTIDE SEQUENCE</scope>
    <source>
        <strain evidence="3">cv. Jingnong 6</strain>
    </source>
</reference>
<proteinExistence type="predicted"/>
<dbReference type="Proteomes" id="UP000053144">
    <property type="component" value="Chromosome 1"/>
</dbReference>